<keyword evidence="5" id="KW-0460">Magnesium</keyword>
<dbReference type="EC" id="2.7.7.42" evidence="9"/>
<dbReference type="GO" id="GO:0016874">
    <property type="term" value="F:ligase activity"/>
    <property type="evidence" value="ECO:0007669"/>
    <property type="project" value="UniProtKB-KW"/>
</dbReference>
<dbReference type="InterPro" id="IPR043519">
    <property type="entry name" value="NT_sf"/>
</dbReference>
<keyword evidence="1 9" id="KW-0808">Transferase</keyword>
<gene>
    <name evidence="9" type="ORF">MGWOODY_Hyp939</name>
</gene>
<dbReference type="Gene3D" id="1.20.120.330">
    <property type="entry name" value="Nucleotidyltransferases domain 2"/>
    <property type="match status" value="2"/>
</dbReference>
<dbReference type="Pfam" id="PF08335">
    <property type="entry name" value="GlnD_UR_UTase"/>
    <property type="match status" value="1"/>
</dbReference>
<dbReference type="AlphaFoldDB" id="A0A160TYB3"/>
<evidence type="ECO:0000259" key="8">
    <source>
        <dbReference type="Pfam" id="PF08335"/>
    </source>
</evidence>
<dbReference type="InterPro" id="IPR013546">
    <property type="entry name" value="PII_UdlTrfase/GS_AdlTrfase"/>
</dbReference>
<dbReference type="EMBL" id="CZQD01000004">
    <property type="protein sequence ID" value="CUS55617.1"/>
    <property type="molecule type" value="Genomic_DNA"/>
</dbReference>
<proteinExistence type="predicted"/>
<evidence type="ECO:0000313" key="9">
    <source>
        <dbReference type="EMBL" id="CUS55617.1"/>
    </source>
</evidence>
<keyword evidence="4" id="KW-0067">ATP-binding</keyword>
<dbReference type="PANTHER" id="PTHR30621:SF0">
    <property type="entry name" value="BIFUNCTIONAL GLUTAMINE SYNTHETASE ADENYLYLTRANSFERASE_ADENYLYL-REMOVING ENZYME"/>
    <property type="match status" value="1"/>
</dbReference>
<evidence type="ECO:0000256" key="3">
    <source>
        <dbReference type="ARBA" id="ARBA00022741"/>
    </source>
</evidence>
<name>A0A160TYB3_9ZZZZ</name>
<dbReference type="GO" id="GO:0008882">
    <property type="term" value="F:[glutamate-ammonia-ligase] adenylyltransferase activity"/>
    <property type="evidence" value="ECO:0007669"/>
    <property type="project" value="UniProtKB-EC"/>
</dbReference>
<dbReference type="PANTHER" id="PTHR30621">
    <property type="entry name" value="GLUTAMINE SYNTHETASE ADENYLYLTRANSFERASE"/>
    <property type="match status" value="1"/>
</dbReference>
<organism evidence="9">
    <name type="scientific">hydrothermal vent metagenome</name>
    <dbReference type="NCBI Taxonomy" id="652676"/>
    <lineage>
        <taxon>unclassified sequences</taxon>
        <taxon>metagenomes</taxon>
        <taxon>ecological metagenomes</taxon>
    </lineage>
</organism>
<dbReference type="InterPro" id="IPR005190">
    <property type="entry name" value="GlnE_rpt_dom"/>
</dbReference>
<dbReference type="CDD" id="cd05401">
    <property type="entry name" value="NT_GlnE_GlnD_like"/>
    <property type="match status" value="2"/>
</dbReference>
<feature type="domain" description="PII-uridylyltransferase/Glutamine-synthetase adenylyltransferase" evidence="8">
    <location>
        <begin position="254"/>
        <end position="395"/>
    </location>
</feature>
<keyword evidence="6" id="KW-0511">Multifunctional enzyme</keyword>
<evidence type="ECO:0000256" key="6">
    <source>
        <dbReference type="ARBA" id="ARBA00023268"/>
    </source>
</evidence>
<dbReference type="SUPFAM" id="SSF81301">
    <property type="entry name" value="Nucleotidyltransferase"/>
    <property type="match status" value="2"/>
</dbReference>
<keyword evidence="2 9" id="KW-0548">Nucleotidyltransferase</keyword>
<protein>
    <submittedName>
        <fullName evidence="9">Glutamate-ammonia-ligase adenylyltransferase</fullName>
        <ecNumber evidence="9">2.7.7.42</ecNumber>
    </submittedName>
</protein>
<feature type="domain" description="Glutamate-ammonia ligase adenylyltransferase repeated" evidence="7">
    <location>
        <begin position="44"/>
        <end position="233"/>
    </location>
</feature>
<sequence>MLTILPVADTAETALERALPAAPYLRRLHETGVRGHWRDALQAVRDIPADLPEADVMATMRKAKAQLHLSLAAEDLAGVLPVMGVTRALSEFAEECLEAVLRASLAKRDLGGAGIFAVALGKMGAYELNYSSDIDICVFYEPGVFMDGDFSAGETAQRIARDLVRMMQEATGDGYVFRTDLRLRPDPSSTPLAVSTKMADLYYESVGQNWERMVWIKARPTAGDHASADRFLKILQPFVWRRNLDYWAIGDIQAIKRMINSKVGRADFETVSPDVKLGPGGIREIEFFAQTQQLILGGRQSELRDNSTLGALAALTGAGVVERNTAEELETAYLALRNLEHRVQMRRDEQTHTVPAGEDDRKDVAMLCGYADLASFDRDLQATRRCVQAHYDGLFAHEDRALDASPLGNLVFTGVDDDPGTIETLASLGFSNPSAAIESIRSWHRGRVPATRTARGRELLTALLPSMLEAMGKTGEPDEAFRWFSRFFEGMSSGVQTLSMLLAEQTLLDDLVSTLALAPRLAQILSRRPDLLEALVSRQEPPRPVIDDTVSFDGALDAWRRYHREQNFLIGHRLLHGLINARDAGAHWSDLADETIQEMASAAECETEDRYGPRPGSWAIFAMGKLGGRELTAGSDLDIIVIYDADPMVAQTWYTRFTQRLITALTAPTAEGDLYEVDMRLRPSGGAGPVAVSVPAFERYQNHDAWTWEHMALTRLRPVTGDEALCYRIMKIACEAIVARAGKTDGTISQDVADMRQRLYREKPGTGLWDLKTAEGGLVDAEFVVQRDMLLRGEPDAIRSNTREAISCSSLPEAERTLLEEGVTFLQSLQQVHRLALGSEMAGGHIPEGLKDRLCRSVDMETFDALEAEISSVKSKIHMLAVKKLQLATETPGQPVQYAMGE</sequence>
<dbReference type="GO" id="GO:0005524">
    <property type="term" value="F:ATP binding"/>
    <property type="evidence" value="ECO:0007669"/>
    <property type="project" value="UniProtKB-KW"/>
</dbReference>
<dbReference type="NCBIfam" id="NF010706">
    <property type="entry name" value="PRK14108.1"/>
    <property type="match status" value="1"/>
</dbReference>
<keyword evidence="3" id="KW-0547">Nucleotide-binding</keyword>
<keyword evidence="9" id="KW-0436">Ligase</keyword>
<evidence type="ECO:0000256" key="1">
    <source>
        <dbReference type="ARBA" id="ARBA00022679"/>
    </source>
</evidence>
<dbReference type="NCBIfam" id="NF008292">
    <property type="entry name" value="PRK11072.1"/>
    <property type="match status" value="1"/>
</dbReference>
<accession>A0A160TYB3</accession>
<dbReference type="GO" id="GO:0005829">
    <property type="term" value="C:cytosol"/>
    <property type="evidence" value="ECO:0007669"/>
    <property type="project" value="TreeGrafter"/>
</dbReference>
<reference evidence="9" key="1">
    <citation type="submission" date="2015-10" db="EMBL/GenBank/DDBJ databases">
        <authorList>
            <person name="Gilbert D.G."/>
        </authorList>
    </citation>
    <scope>NUCLEOTIDE SEQUENCE</scope>
</reference>
<evidence type="ECO:0000259" key="7">
    <source>
        <dbReference type="Pfam" id="PF03710"/>
    </source>
</evidence>
<dbReference type="GO" id="GO:0000820">
    <property type="term" value="P:regulation of glutamine family amino acid metabolic process"/>
    <property type="evidence" value="ECO:0007669"/>
    <property type="project" value="TreeGrafter"/>
</dbReference>
<evidence type="ECO:0000256" key="2">
    <source>
        <dbReference type="ARBA" id="ARBA00022695"/>
    </source>
</evidence>
<dbReference type="SUPFAM" id="SSF81593">
    <property type="entry name" value="Nucleotidyltransferase substrate binding subunit/domain"/>
    <property type="match status" value="2"/>
</dbReference>
<evidence type="ECO:0000256" key="5">
    <source>
        <dbReference type="ARBA" id="ARBA00022842"/>
    </source>
</evidence>
<dbReference type="Gene3D" id="3.30.460.10">
    <property type="entry name" value="Beta Polymerase, domain 2"/>
    <property type="match status" value="2"/>
</dbReference>
<dbReference type="Pfam" id="PF03710">
    <property type="entry name" value="GlnE"/>
    <property type="match status" value="2"/>
</dbReference>
<evidence type="ECO:0000256" key="4">
    <source>
        <dbReference type="ARBA" id="ARBA00022840"/>
    </source>
</evidence>
<dbReference type="InterPro" id="IPR023057">
    <property type="entry name" value="GlnE"/>
</dbReference>
<feature type="domain" description="Glutamate-ammonia ligase adenylyltransferase repeated" evidence="7">
    <location>
        <begin position="510"/>
        <end position="727"/>
    </location>
</feature>